<dbReference type="Pfam" id="PF13229">
    <property type="entry name" value="Beta_helix"/>
    <property type="match status" value="1"/>
</dbReference>
<organism evidence="3 4">
    <name type="scientific">Flaviramulus aquimarinus</name>
    <dbReference type="NCBI Taxonomy" id="1170456"/>
    <lineage>
        <taxon>Bacteria</taxon>
        <taxon>Pseudomonadati</taxon>
        <taxon>Bacteroidota</taxon>
        <taxon>Flavobacteriia</taxon>
        <taxon>Flavobacteriales</taxon>
        <taxon>Flavobacteriaceae</taxon>
        <taxon>Flaviramulus</taxon>
    </lineage>
</organism>
<feature type="domain" description="Right handed beta helix" evidence="2">
    <location>
        <begin position="676"/>
        <end position="795"/>
    </location>
</feature>
<dbReference type="EMBL" id="BAABJH010000001">
    <property type="protein sequence ID" value="GAA4891388.1"/>
    <property type="molecule type" value="Genomic_DNA"/>
</dbReference>
<keyword evidence="1" id="KW-0472">Membrane</keyword>
<dbReference type="SUPFAM" id="SSF51126">
    <property type="entry name" value="Pectin lyase-like"/>
    <property type="match status" value="1"/>
</dbReference>
<evidence type="ECO:0000313" key="4">
    <source>
        <dbReference type="Proteomes" id="UP001500433"/>
    </source>
</evidence>
<protein>
    <recommendedName>
        <fullName evidence="2">Right handed beta helix domain-containing protein</fullName>
    </recommendedName>
</protein>
<dbReference type="InterPro" id="IPR039448">
    <property type="entry name" value="Beta_helix"/>
</dbReference>
<comment type="caution">
    <text evidence="3">The sequence shown here is derived from an EMBL/GenBank/DDBJ whole genome shotgun (WGS) entry which is preliminary data.</text>
</comment>
<accession>A0ABP9F0E4</accession>
<proteinExistence type="predicted"/>
<keyword evidence="1" id="KW-1133">Transmembrane helix</keyword>
<evidence type="ECO:0000256" key="1">
    <source>
        <dbReference type="SAM" id="Phobius"/>
    </source>
</evidence>
<evidence type="ECO:0000313" key="3">
    <source>
        <dbReference type="EMBL" id="GAA4891388.1"/>
    </source>
</evidence>
<sequence>MSTVFSNKKHLKIIFGIPIFLLVFAYIFQGKFENNTVFENSFNPYLKTLPSKYISAISNSKENYSTFSVTTFQDGVIRELIVFKRTPNQDQITSDFLVKIIPSKNKKDSLNLSIINDAVLYNFRDKTYAVFRIPLPLIDIEKIHINQKLKYKNQKGWSAVLSTPFPLIEKIILPQNKSYINKDTPNLYSALYFEELNRYDIKSLPTSLAVSENSLFQVREKVSDYMLSEKLTLGKIVKPTLFWNLTNTKDQNLINLISFSGINSKEAIKYLQKFIDGKIDFESTFNIQKLAYYHAFKNLYTSGCNDDFFLLYNDINNKFEPFFVASKCLGELGKFISKPKIQNNTYLNTYILALNEVSEMDLIENNIKGNKALEERVRLMNKFFPKKIFDIDILLTNQKIINKSLSPSTAIKPEIITVNKDRMIVSILNTSSYPVYITELNHQAKKNIAYISPRPQILSGQKDTIEISLPRSFENLFVSKKNKEIGFSLPKHIYELYIGYSILGLEDIQYSNIIPYQAKQKVKEDLFREPINLKGHDGIVVNKEKKVVTFYKDSVTISSALMIPKGYQFKLRPGANINIVKGGKIISYGPLKFNGNKENPINIYSSDRKGQGLLVLSDGMESNLNYVNFNHLTFPKHGSWSVTGAVTFYESPVKLNHVSVENNSCEDALNIVRTEFTMKNSRIANTQSDAFDGDFVKGLIINCSFNNLGNDAIDVSGSELTIKQVVVSDAGDKGLSAGEDSKMIIDGVHISNSEIAVAGKDLSVVEIKNLKINNTKLGFTAFQKKPEFGPSNITVNGIVMQGVETKYLIERSSSLFVDGVKIETSQNVIDRMYGAEFGRSSAETRNSQ</sequence>
<keyword evidence="4" id="KW-1185">Reference proteome</keyword>
<dbReference type="InterPro" id="IPR011050">
    <property type="entry name" value="Pectin_lyase_fold/virulence"/>
</dbReference>
<evidence type="ECO:0000259" key="2">
    <source>
        <dbReference type="Pfam" id="PF13229"/>
    </source>
</evidence>
<name>A0ABP9F0E4_9FLAO</name>
<reference evidence="4" key="1">
    <citation type="journal article" date="2019" name="Int. J. Syst. Evol. Microbiol.">
        <title>The Global Catalogue of Microorganisms (GCM) 10K type strain sequencing project: providing services to taxonomists for standard genome sequencing and annotation.</title>
        <authorList>
            <consortium name="The Broad Institute Genomics Platform"/>
            <consortium name="The Broad Institute Genome Sequencing Center for Infectious Disease"/>
            <person name="Wu L."/>
            <person name="Ma J."/>
        </authorList>
    </citation>
    <scope>NUCLEOTIDE SEQUENCE [LARGE SCALE GENOMIC DNA]</scope>
    <source>
        <strain evidence="4">JCM 18274</strain>
    </source>
</reference>
<keyword evidence="1" id="KW-0812">Transmembrane</keyword>
<feature type="transmembrane region" description="Helical" evidence="1">
    <location>
        <begin position="12"/>
        <end position="28"/>
    </location>
</feature>
<dbReference type="Proteomes" id="UP001500433">
    <property type="component" value="Unassembled WGS sequence"/>
</dbReference>
<dbReference type="RefSeq" id="WP_345273458.1">
    <property type="nucleotide sequence ID" value="NZ_BAABJH010000001.1"/>
</dbReference>
<gene>
    <name evidence="3" type="ORF">GCM10023311_14680</name>
</gene>